<comment type="caution">
    <text evidence="3">The sequence shown here is derived from an EMBL/GenBank/DDBJ whole genome shotgun (WGS) entry which is preliminary data.</text>
</comment>
<dbReference type="GO" id="GO:0000828">
    <property type="term" value="F:inositol hexakisphosphate kinase activity"/>
    <property type="evidence" value="ECO:0007669"/>
    <property type="project" value="TreeGrafter"/>
</dbReference>
<dbReference type="PANTHER" id="PTHR12750">
    <property type="entry name" value="DIPHOSPHOINOSITOL PENTAKISPHOSPHATE KINASE"/>
    <property type="match status" value="1"/>
</dbReference>
<dbReference type="InterPro" id="IPR037446">
    <property type="entry name" value="His_Pase_VIP1"/>
</dbReference>
<organism evidence="3 4">
    <name type="scientific">Coptis chinensis</name>
    <dbReference type="NCBI Taxonomy" id="261450"/>
    <lineage>
        <taxon>Eukaryota</taxon>
        <taxon>Viridiplantae</taxon>
        <taxon>Streptophyta</taxon>
        <taxon>Embryophyta</taxon>
        <taxon>Tracheophyta</taxon>
        <taxon>Spermatophyta</taxon>
        <taxon>Magnoliopsida</taxon>
        <taxon>Ranunculales</taxon>
        <taxon>Ranunculaceae</taxon>
        <taxon>Coptidoideae</taxon>
        <taxon>Coptis</taxon>
    </lineage>
</organism>
<dbReference type="AlphaFoldDB" id="A0A835HSH1"/>
<dbReference type="OrthoDB" id="18042at2759"/>
<dbReference type="Pfam" id="PF00328">
    <property type="entry name" value="His_Phos_2"/>
    <property type="match status" value="1"/>
</dbReference>
<dbReference type="EMBL" id="JADFTS010000006">
    <property type="protein sequence ID" value="KAF9603432.1"/>
    <property type="molecule type" value="Genomic_DNA"/>
</dbReference>
<keyword evidence="4" id="KW-1185">Reference proteome</keyword>
<comment type="catalytic activity">
    <reaction evidence="1">
        <text>5-diphospho-1D-myo-inositol 1,2,3,4,6-pentakisphosphate + ATP + H(+) = 1,5-bis(diphospho)-1D-myo-inositol 2,3,4,6-tetrakisphosphate + ADP</text>
        <dbReference type="Rhea" id="RHEA:10276"/>
        <dbReference type="ChEBI" id="CHEBI:15378"/>
        <dbReference type="ChEBI" id="CHEBI:30616"/>
        <dbReference type="ChEBI" id="CHEBI:58628"/>
        <dbReference type="ChEBI" id="CHEBI:77983"/>
        <dbReference type="ChEBI" id="CHEBI:456216"/>
        <dbReference type="EC" id="2.7.4.24"/>
    </reaction>
    <physiologicalReaction direction="left-to-right" evidence="1">
        <dbReference type="Rhea" id="RHEA:10277"/>
    </physiologicalReaction>
</comment>
<proteinExistence type="predicted"/>
<dbReference type="Proteomes" id="UP000631114">
    <property type="component" value="Unassembled WGS sequence"/>
</dbReference>
<dbReference type="InterPro" id="IPR000560">
    <property type="entry name" value="His_Pase_clade-2"/>
</dbReference>
<gene>
    <name evidence="3" type="ORF">IFM89_036133</name>
</gene>
<evidence type="ECO:0000313" key="4">
    <source>
        <dbReference type="Proteomes" id="UP000631114"/>
    </source>
</evidence>
<sequence>MYRHDSILHHISSSMMSRNLYGLHFLQLLAFLCESHIHSLMNVLRYCNLDESQQREDSLICHSALERLSKTWELDYMSYIVLRMFENTMVVALEDPKRYRIEMAFSRGADLSPLEFVHLASSCCGMNLKIEVIESIRITMVKLLHCIRNTLPIMGPERLQEVGSYLTLEKMENIIRPFTMPAEDFPPPAIPQGFSGYFRSAGMLECLVNL</sequence>
<dbReference type="PANTHER" id="PTHR12750:SF9">
    <property type="entry name" value="INOSITOL HEXAKISPHOSPHATE AND DIPHOSPHOINOSITOL-PENTAKISPHOSPHATE KINASE"/>
    <property type="match status" value="1"/>
</dbReference>
<dbReference type="GO" id="GO:0032958">
    <property type="term" value="P:inositol phosphate biosynthetic process"/>
    <property type="evidence" value="ECO:0007669"/>
    <property type="project" value="TreeGrafter"/>
</dbReference>
<dbReference type="GO" id="GO:0006020">
    <property type="term" value="P:inositol metabolic process"/>
    <property type="evidence" value="ECO:0007669"/>
    <property type="project" value="TreeGrafter"/>
</dbReference>
<dbReference type="GO" id="GO:0033857">
    <property type="term" value="F:5-diphosphoinositol pentakisphosphate 1-kinase activity"/>
    <property type="evidence" value="ECO:0007669"/>
    <property type="project" value="TreeGrafter"/>
</dbReference>
<accession>A0A835HSH1</accession>
<comment type="catalytic activity">
    <reaction evidence="2">
        <text>1D-myo-inositol hexakisphosphate + ATP = 1-diphospho-1D-myo-inositol 2,3,4,5,6-pentakisphosphate + ADP</text>
        <dbReference type="Rhea" id="RHEA:37459"/>
        <dbReference type="ChEBI" id="CHEBI:30616"/>
        <dbReference type="ChEBI" id="CHEBI:58130"/>
        <dbReference type="ChEBI" id="CHEBI:74946"/>
        <dbReference type="ChEBI" id="CHEBI:456216"/>
        <dbReference type="EC" id="2.7.4.24"/>
    </reaction>
    <physiologicalReaction direction="left-to-right" evidence="2">
        <dbReference type="Rhea" id="RHEA:37460"/>
    </physiologicalReaction>
</comment>
<evidence type="ECO:0000313" key="3">
    <source>
        <dbReference type="EMBL" id="KAF9603432.1"/>
    </source>
</evidence>
<name>A0A835HSH1_9MAGN</name>
<evidence type="ECO:0000256" key="1">
    <source>
        <dbReference type="ARBA" id="ARBA00033696"/>
    </source>
</evidence>
<reference evidence="3 4" key="1">
    <citation type="submission" date="2020-10" db="EMBL/GenBank/DDBJ databases">
        <title>The Coptis chinensis genome and diversification of protoberbering-type alkaloids.</title>
        <authorList>
            <person name="Wang B."/>
            <person name="Shu S."/>
            <person name="Song C."/>
            <person name="Liu Y."/>
        </authorList>
    </citation>
    <scope>NUCLEOTIDE SEQUENCE [LARGE SCALE GENOMIC DNA]</scope>
    <source>
        <strain evidence="3">HL-2020</strain>
        <tissue evidence="3">Leaf</tissue>
    </source>
</reference>
<protein>
    <submittedName>
        <fullName evidence="3">Uncharacterized protein</fullName>
    </submittedName>
</protein>
<evidence type="ECO:0000256" key="2">
    <source>
        <dbReference type="ARBA" id="ARBA00034629"/>
    </source>
</evidence>